<evidence type="ECO:0000256" key="2">
    <source>
        <dbReference type="ARBA" id="ARBA00022723"/>
    </source>
</evidence>
<evidence type="ECO:0000256" key="3">
    <source>
        <dbReference type="ARBA" id="ARBA00022801"/>
    </source>
</evidence>
<keyword evidence="2" id="KW-0479">Metal-binding</keyword>
<keyword evidence="7" id="KW-1185">Reference proteome</keyword>
<dbReference type="GO" id="GO:0047789">
    <property type="term" value="F:creatininase activity"/>
    <property type="evidence" value="ECO:0007669"/>
    <property type="project" value="UniProtKB-EC"/>
</dbReference>
<accession>A0ABW0TJZ0</accession>
<dbReference type="Gene3D" id="3.40.50.10310">
    <property type="entry name" value="Creatininase"/>
    <property type="match status" value="1"/>
</dbReference>
<keyword evidence="4" id="KW-0862">Zinc</keyword>
<dbReference type="PANTHER" id="PTHR35005:SF1">
    <property type="entry name" value="2-AMINO-5-FORMYLAMINO-6-RIBOSYLAMINOPYRIMIDIN-4(3H)-ONE 5'-MONOPHOSPHATE DEFORMYLASE"/>
    <property type="match status" value="1"/>
</dbReference>
<evidence type="ECO:0000313" key="6">
    <source>
        <dbReference type="EMBL" id="MFC5589787.1"/>
    </source>
</evidence>
<keyword evidence="3 6" id="KW-0378">Hydrolase</keyword>
<evidence type="ECO:0000256" key="5">
    <source>
        <dbReference type="ARBA" id="ARBA00024029"/>
    </source>
</evidence>
<evidence type="ECO:0000313" key="7">
    <source>
        <dbReference type="Proteomes" id="UP001596109"/>
    </source>
</evidence>
<evidence type="ECO:0000256" key="1">
    <source>
        <dbReference type="ARBA" id="ARBA00001947"/>
    </source>
</evidence>
<reference evidence="7" key="1">
    <citation type="journal article" date="2019" name="Int. J. Syst. Evol. Microbiol.">
        <title>The Global Catalogue of Microorganisms (GCM) 10K type strain sequencing project: providing services to taxonomists for standard genome sequencing and annotation.</title>
        <authorList>
            <consortium name="The Broad Institute Genomics Platform"/>
            <consortium name="The Broad Institute Genome Sequencing Center for Infectious Disease"/>
            <person name="Wu L."/>
            <person name="Ma J."/>
        </authorList>
    </citation>
    <scope>NUCLEOTIDE SEQUENCE [LARGE SCALE GENOMIC DNA]</scope>
    <source>
        <strain evidence="7">CGMCC 4.1434</strain>
    </source>
</reference>
<protein>
    <submittedName>
        <fullName evidence="6">Creatininase</fullName>
        <ecNumber evidence="6">3.5.2.10</ecNumber>
    </submittedName>
</protein>
<dbReference type="RefSeq" id="WP_381435204.1">
    <property type="nucleotide sequence ID" value="NZ_JBHSNO010000006.1"/>
</dbReference>
<name>A0ABW0TJZ0_9BACL</name>
<evidence type="ECO:0000256" key="4">
    <source>
        <dbReference type="ARBA" id="ARBA00022833"/>
    </source>
</evidence>
<comment type="similarity">
    <text evidence="5">Belongs to the creatininase superfamily.</text>
</comment>
<comment type="caution">
    <text evidence="6">The sequence shown here is derived from an EMBL/GenBank/DDBJ whole genome shotgun (WGS) entry which is preliminary data.</text>
</comment>
<dbReference type="InterPro" id="IPR024087">
    <property type="entry name" value="Creatininase-like_sf"/>
</dbReference>
<dbReference type="SUPFAM" id="SSF102215">
    <property type="entry name" value="Creatininase"/>
    <property type="match status" value="1"/>
</dbReference>
<dbReference type="Proteomes" id="UP001596109">
    <property type="component" value="Unassembled WGS sequence"/>
</dbReference>
<dbReference type="Pfam" id="PF02633">
    <property type="entry name" value="Creatininase"/>
    <property type="match status" value="1"/>
</dbReference>
<dbReference type="NCBIfam" id="TIGR04448">
    <property type="entry name" value="creatininase"/>
    <property type="match status" value="1"/>
</dbReference>
<dbReference type="InterPro" id="IPR003785">
    <property type="entry name" value="Creatininase/forma_Hydrolase"/>
</dbReference>
<organism evidence="6 7">
    <name type="scientific">Sporosarcina soli</name>
    <dbReference type="NCBI Taxonomy" id="334736"/>
    <lineage>
        <taxon>Bacteria</taxon>
        <taxon>Bacillati</taxon>
        <taxon>Bacillota</taxon>
        <taxon>Bacilli</taxon>
        <taxon>Bacillales</taxon>
        <taxon>Caryophanaceae</taxon>
        <taxon>Sporosarcina</taxon>
    </lineage>
</organism>
<dbReference type="EC" id="3.5.2.10" evidence="6"/>
<dbReference type="InterPro" id="IPR031034">
    <property type="entry name" value="Creatininase"/>
</dbReference>
<proteinExistence type="inferred from homology"/>
<sequence>MNKNRMEQMTWVEYEASTTEKILILPVGSTEQHGPHLPLGVDTIIATEIASLVAEQIPAVIAPTLSYGYKSQPSSGGGPLFSGTIDLNGTTLIDLTRDILDEFLEDGWKKIFIFNAHYENEAFLAEAADLLLRKQDTEYPKIIIANWWDNVSPEIVSQVFNEVAFRGWALEHAALAETSMMMYLAPELVREDLIPDDRIENLLTIQQFPPSRTIVPASGCLNTARSSSSKKGQLLVEDAVNKIVTILSEEFSLHSPVNVN</sequence>
<dbReference type="PANTHER" id="PTHR35005">
    <property type="entry name" value="3-DEHYDRO-SCYLLO-INOSOSE HYDROLASE"/>
    <property type="match status" value="1"/>
</dbReference>
<dbReference type="EMBL" id="JBHSNO010000006">
    <property type="protein sequence ID" value="MFC5589787.1"/>
    <property type="molecule type" value="Genomic_DNA"/>
</dbReference>
<gene>
    <name evidence="6" type="ORF">ACFPRA_12855</name>
</gene>
<comment type="cofactor">
    <cofactor evidence="1">
        <name>Zn(2+)</name>
        <dbReference type="ChEBI" id="CHEBI:29105"/>
    </cofactor>
</comment>